<dbReference type="Proteomes" id="UP001430953">
    <property type="component" value="Unassembled WGS sequence"/>
</dbReference>
<protein>
    <recommendedName>
        <fullName evidence="3">Secreted protein</fullName>
    </recommendedName>
</protein>
<evidence type="ECO:0008006" key="3">
    <source>
        <dbReference type="Google" id="ProtNLM"/>
    </source>
</evidence>
<keyword evidence="2" id="KW-1185">Reference proteome</keyword>
<evidence type="ECO:0000313" key="2">
    <source>
        <dbReference type="Proteomes" id="UP001430953"/>
    </source>
</evidence>
<dbReference type="EMBL" id="JADYXP020000002">
    <property type="protein sequence ID" value="KAL0131367.1"/>
    <property type="molecule type" value="Genomic_DNA"/>
</dbReference>
<name>A0AAW2GW11_9HYME</name>
<dbReference type="AlphaFoldDB" id="A0AAW2GW11"/>
<sequence length="92" mass="10311">MCTIYSLSFSLFLSSFLFPPFLLSRSLLTLSLPLSLSLPYISPHLTLSPSRSGLLVPLPRNAFSVPLPLPADRTFRFPSRAIRLFPRSFLVT</sequence>
<evidence type="ECO:0000313" key="1">
    <source>
        <dbReference type="EMBL" id="KAL0131367.1"/>
    </source>
</evidence>
<reference evidence="1 2" key="1">
    <citation type="submission" date="2023-03" db="EMBL/GenBank/DDBJ databases">
        <title>High recombination rates correlate with genetic variation in Cardiocondyla obscurior ants.</title>
        <authorList>
            <person name="Errbii M."/>
        </authorList>
    </citation>
    <scope>NUCLEOTIDE SEQUENCE [LARGE SCALE GENOMIC DNA]</scope>
    <source>
        <strain evidence="1">Alpha-2009</strain>
        <tissue evidence="1">Whole body</tissue>
    </source>
</reference>
<comment type="caution">
    <text evidence="1">The sequence shown here is derived from an EMBL/GenBank/DDBJ whole genome shotgun (WGS) entry which is preliminary data.</text>
</comment>
<accession>A0AAW2GW11</accession>
<organism evidence="1 2">
    <name type="scientific">Cardiocondyla obscurior</name>
    <dbReference type="NCBI Taxonomy" id="286306"/>
    <lineage>
        <taxon>Eukaryota</taxon>
        <taxon>Metazoa</taxon>
        <taxon>Ecdysozoa</taxon>
        <taxon>Arthropoda</taxon>
        <taxon>Hexapoda</taxon>
        <taxon>Insecta</taxon>
        <taxon>Pterygota</taxon>
        <taxon>Neoptera</taxon>
        <taxon>Endopterygota</taxon>
        <taxon>Hymenoptera</taxon>
        <taxon>Apocrita</taxon>
        <taxon>Aculeata</taxon>
        <taxon>Formicoidea</taxon>
        <taxon>Formicidae</taxon>
        <taxon>Myrmicinae</taxon>
        <taxon>Cardiocondyla</taxon>
    </lineage>
</organism>
<proteinExistence type="predicted"/>
<gene>
    <name evidence="1" type="ORF">PUN28_002709</name>
</gene>